<dbReference type="FunFam" id="1.10.510.10:FF:000571">
    <property type="entry name" value="Maternal embryonic leucine zipper kinase"/>
    <property type="match status" value="1"/>
</dbReference>
<accession>A0A261Y5A0</accession>
<dbReference type="GO" id="GO:0005737">
    <property type="term" value="C:cytoplasm"/>
    <property type="evidence" value="ECO:0007669"/>
    <property type="project" value="TreeGrafter"/>
</dbReference>
<feature type="region of interest" description="Disordered" evidence="4">
    <location>
        <begin position="432"/>
        <end position="466"/>
    </location>
</feature>
<sequence length="516" mass="58944">MDRIPTDFQRMQCRRSDFSNDSADPRYGSMTRPTITRSKQSYYDCMYAETSPSARSTGGSMPIRRYHDAGLRPIGYIDENYRRIKTLGKGNFGKVYLAEHRHTKEKVAIKAVDKRNFKNEDQKIHAFNEKGISETFSMGLSHPNIVAVHEVFQDRDFIWIVMEYLEGGELFDRIKEEGRLSERDAKKWFREIVKAVDYIHRHHIVHRDLKPENILLDLDGNVRLCDFGFGKFCNRNQVLQTYCGSPFYAAPEMVTATPYIGPPADIWSCGVILYAMLSGKLPFQSENMPELFEKISNGQYAKSRFIPQLAQDVINWMLQVAPQDRATAASILQHPWLQEPLSLRDRHSAEDLNYLNIARKFVSDEMASYHQYRAKSSGRPQSLMARQPAPSVKNAVVPRARQDWSAPRSHTAPMVEDRQSLHVRFAPAEDVIESSNTSTASSCDMQSVDESALTQPNDGAFPQKDAKRRTSFFVKKGKVAPAAEAVSDNENVDVRPTKLSKMRSFFSFNRKFAQEA</sequence>
<feature type="binding site" evidence="3">
    <location>
        <position position="110"/>
    </location>
    <ligand>
        <name>ATP</name>
        <dbReference type="ChEBI" id="CHEBI:30616"/>
    </ligand>
</feature>
<dbReference type="PROSITE" id="PS50011">
    <property type="entry name" value="PROTEIN_KINASE_DOM"/>
    <property type="match status" value="1"/>
</dbReference>
<gene>
    <name evidence="6" type="ORF">BZG36_01277</name>
</gene>
<dbReference type="GO" id="GO:0005524">
    <property type="term" value="F:ATP binding"/>
    <property type="evidence" value="ECO:0007669"/>
    <property type="project" value="UniProtKB-UniRule"/>
</dbReference>
<dbReference type="GO" id="GO:0004674">
    <property type="term" value="F:protein serine/threonine kinase activity"/>
    <property type="evidence" value="ECO:0007669"/>
    <property type="project" value="TreeGrafter"/>
</dbReference>
<keyword evidence="7" id="KW-1185">Reference proteome</keyword>
<name>A0A261Y5A0_9FUNG</name>
<dbReference type="InterPro" id="IPR008271">
    <property type="entry name" value="Ser/Thr_kinase_AS"/>
</dbReference>
<keyword evidence="2 3" id="KW-0067">ATP-binding</keyword>
<dbReference type="Pfam" id="PF00069">
    <property type="entry name" value="Pkinase"/>
    <property type="match status" value="1"/>
</dbReference>
<feature type="region of interest" description="Disordered" evidence="4">
    <location>
        <begin position="374"/>
        <end position="394"/>
    </location>
</feature>
<dbReference type="EMBL" id="MVBO01000010">
    <property type="protein sequence ID" value="OZJ05789.1"/>
    <property type="molecule type" value="Genomic_DNA"/>
</dbReference>
<evidence type="ECO:0000259" key="5">
    <source>
        <dbReference type="PROSITE" id="PS50011"/>
    </source>
</evidence>
<dbReference type="GO" id="GO:0035556">
    <property type="term" value="P:intracellular signal transduction"/>
    <property type="evidence" value="ECO:0007669"/>
    <property type="project" value="TreeGrafter"/>
</dbReference>
<proteinExistence type="predicted"/>
<dbReference type="PROSITE" id="PS00107">
    <property type="entry name" value="PROTEIN_KINASE_ATP"/>
    <property type="match status" value="1"/>
</dbReference>
<evidence type="ECO:0000256" key="3">
    <source>
        <dbReference type="PROSITE-ProRule" id="PRU10141"/>
    </source>
</evidence>
<dbReference type="Proteomes" id="UP000242875">
    <property type="component" value="Unassembled WGS sequence"/>
</dbReference>
<evidence type="ECO:0000256" key="2">
    <source>
        <dbReference type="ARBA" id="ARBA00022840"/>
    </source>
</evidence>
<dbReference type="InterPro" id="IPR011009">
    <property type="entry name" value="Kinase-like_dom_sf"/>
</dbReference>
<dbReference type="CDD" id="cd14003">
    <property type="entry name" value="STKc_AMPK-like"/>
    <property type="match status" value="1"/>
</dbReference>
<dbReference type="Gene3D" id="1.10.510.10">
    <property type="entry name" value="Transferase(Phosphotransferase) domain 1"/>
    <property type="match status" value="1"/>
</dbReference>
<dbReference type="SMART" id="SM00220">
    <property type="entry name" value="S_TKc"/>
    <property type="match status" value="1"/>
</dbReference>
<dbReference type="InterPro" id="IPR017441">
    <property type="entry name" value="Protein_kinase_ATP_BS"/>
</dbReference>
<keyword evidence="1 3" id="KW-0547">Nucleotide-binding</keyword>
<dbReference type="SUPFAM" id="SSF56112">
    <property type="entry name" value="Protein kinase-like (PK-like)"/>
    <property type="match status" value="1"/>
</dbReference>
<dbReference type="OrthoDB" id="193931at2759"/>
<dbReference type="PANTHER" id="PTHR24346">
    <property type="entry name" value="MAP/MICROTUBULE AFFINITY-REGULATING KINASE"/>
    <property type="match status" value="1"/>
</dbReference>
<dbReference type="FunFam" id="3.30.200.20:FF:000042">
    <property type="entry name" value="Aurora kinase A"/>
    <property type="match status" value="1"/>
</dbReference>
<dbReference type="PANTHER" id="PTHR24346:SF30">
    <property type="entry name" value="MATERNAL EMBRYONIC LEUCINE ZIPPER KINASE"/>
    <property type="match status" value="1"/>
</dbReference>
<evidence type="ECO:0000313" key="7">
    <source>
        <dbReference type="Proteomes" id="UP000242875"/>
    </source>
</evidence>
<evidence type="ECO:0000313" key="6">
    <source>
        <dbReference type="EMBL" id="OZJ05789.1"/>
    </source>
</evidence>
<reference evidence="6 7" key="1">
    <citation type="journal article" date="2017" name="Mycologia">
        <title>Bifiguratus adelaidae, gen. et sp. nov., a new member of Mucoromycotina in endophytic and soil-dwelling habitats.</title>
        <authorList>
            <person name="Torres-Cruz T.J."/>
            <person name="Billingsley Tobias T.L."/>
            <person name="Almatruk M."/>
            <person name="Hesse C."/>
            <person name="Kuske C.R."/>
            <person name="Desiro A."/>
            <person name="Benucci G.M."/>
            <person name="Bonito G."/>
            <person name="Stajich J.E."/>
            <person name="Dunlap C."/>
            <person name="Arnold A.E."/>
            <person name="Porras-Alfaro A."/>
        </authorList>
    </citation>
    <scope>NUCLEOTIDE SEQUENCE [LARGE SCALE GENOMIC DNA]</scope>
    <source>
        <strain evidence="6 7">AZ0501</strain>
    </source>
</reference>
<feature type="compositionally biased region" description="Polar residues" evidence="4">
    <location>
        <begin position="433"/>
        <end position="457"/>
    </location>
</feature>
<dbReference type="AlphaFoldDB" id="A0A261Y5A0"/>
<protein>
    <recommendedName>
        <fullName evidence="5">Protein kinase domain-containing protein</fullName>
    </recommendedName>
</protein>
<evidence type="ECO:0000256" key="4">
    <source>
        <dbReference type="SAM" id="MobiDB-lite"/>
    </source>
</evidence>
<evidence type="ECO:0000256" key="1">
    <source>
        <dbReference type="ARBA" id="ARBA00022741"/>
    </source>
</evidence>
<comment type="caution">
    <text evidence="6">The sequence shown here is derived from an EMBL/GenBank/DDBJ whole genome shotgun (WGS) entry which is preliminary data.</text>
</comment>
<feature type="region of interest" description="Disordered" evidence="4">
    <location>
        <begin position="1"/>
        <end position="32"/>
    </location>
</feature>
<feature type="domain" description="Protein kinase" evidence="5">
    <location>
        <begin position="81"/>
        <end position="337"/>
    </location>
</feature>
<dbReference type="InterPro" id="IPR000719">
    <property type="entry name" value="Prot_kinase_dom"/>
</dbReference>
<organism evidence="6 7">
    <name type="scientific">Bifiguratus adelaidae</name>
    <dbReference type="NCBI Taxonomy" id="1938954"/>
    <lineage>
        <taxon>Eukaryota</taxon>
        <taxon>Fungi</taxon>
        <taxon>Fungi incertae sedis</taxon>
        <taxon>Mucoromycota</taxon>
        <taxon>Mucoromycotina</taxon>
        <taxon>Endogonomycetes</taxon>
        <taxon>Endogonales</taxon>
        <taxon>Endogonales incertae sedis</taxon>
        <taxon>Bifiguratus</taxon>
    </lineage>
</organism>
<dbReference type="PROSITE" id="PS00108">
    <property type="entry name" value="PROTEIN_KINASE_ST"/>
    <property type="match status" value="1"/>
</dbReference>